<evidence type="ECO:0000256" key="8">
    <source>
        <dbReference type="ARBA" id="ARBA00048142"/>
    </source>
</evidence>
<dbReference type="UniPathway" id="UPA00261">
    <property type="reaction ID" value="UER00374"/>
</dbReference>
<dbReference type="NCBIfam" id="TIGR01236">
    <property type="entry name" value="D1pyr5carbox1"/>
    <property type="match status" value="1"/>
</dbReference>
<evidence type="ECO:0000256" key="5">
    <source>
        <dbReference type="ARBA" id="ARBA00023027"/>
    </source>
</evidence>
<evidence type="ECO:0000313" key="11">
    <source>
        <dbReference type="Proteomes" id="UP000192418"/>
    </source>
</evidence>
<comment type="pathway">
    <text evidence="1">Amino-acid degradation; L-proline degradation into L-glutamate; L-glutamate from L-proline: step 2/2.</text>
</comment>
<evidence type="ECO:0000256" key="3">
    <source>
        <dbReference type="ARBA" id="ARBA00012884"/>
    </source>
</evidence>
<dbReference type="SUPFAM" id="SSF53720">
    <property type="entry name" value="ALDH-like"/>
    <property type="match status" value="1"/>
</dbReference>
<dbReference type="Gene3D" id="3.40.309.10">
    <property type="entry name" value="Aldehyde Dehydrogenase, Chain A, domain 2"/>
    <property type="match status" value="1"/>
</dbReference>
<dbReference type="CDD" id="cd07123">
    <property type="entry name" value="ALDH_F4-17_P5CDH"/>
    <property type="match status" value="1"/>
</dbReference>
<dbReference type="STRING" id="1121400.SAMN02746065_11831"/>
<evidence type="ECO:0000259" key="9">
    <source>
        <dbReference type="Pfam" id="PF00171"/>
    </source>
</evidence>
<keyword evidence="6" id="KW-0642">Proline metabolism</keyword>
<dbReference type="InterPro" id="IPR015590">
    <property type="entry name" value="Aldehyde_DH_dom"/>
</dbReference>
<keyword evidence="11" id="KW-1185">Reference proteome</keyword>
<dbReference type="InterPro" id="IPR016161">
    <property type="entry name" value="Ald_DH/histidinol_DH"/>
</dbReference>
<dbReference type="PANTHER" id="PTHR42862">
    <property type="entry name" value="DELTA-1-PYRROLINE-5-CARBOXYLATE DEHYDROGENASE 1, ISOFORM A-RELATED"/>
    <property type="match status" value="1"/>
</dbReference>
<proteinExistence type="inferred from homology"/>
<dbReference type="PANTHER" id="PTHR42862:SF1">
    <property type="entry name" value="DELTA-1-PYRROLINE-5-CARBOXYLATE DEHYDROGENASE 2, ISOFORM A-RELATED"/>
    <property type="match status" value="1"/>
</dbReference>
<dbReference type="OrthoDB" id="9762913at2"/>
<dbReference type="InterPro" id="IPR016163">
    <property type="entry name" value="Ald_DH_C"/>
</dbReference>
<dbReference type="Pfam" id="PF00171">
    <property type="entry name" value="Aldedh"/>
    <property type="match status" value="1"/>
</dbReference>
<evidence type="ECO:0000256" key="6">
    <source>
        <dbReference type="ARBA" id="ARBA00023062"/>
    </source>
</evidence>
<dbReference type="GO" id="GO:0009898">
    <property type="term" value="C:cytoplasmic side of plasma membrane"/>
    <property type="evidence" value="ECO:0007669"/>
    <property type="project" value="TreeGrafter"/>
</dbReference>
<gene>
    <name evidence="10" type="ORF">SAMN02746065_11831</name>
</gene>
<dbReference type="InterPro" id="IPR005931">
    <property type="entry name" value="P5CDH/ALDH4A1"/>
</dbReference>
<evidence type="ECO:0000256" key="7">
    <source>
        <dbReference type="ARBA" id="ARBA00032259"/>
    </source>
</evidence>
<dbReference type="PROSITE" id="PS00070">
    <property type="entry name" value="ALDEHYDE_DEHYDR_CYS"/>
    <property type="match status" value="1"/>
</dbReference>
<protein>
    <recommendedName>
        <fullName evidence="7">L-glutamate gamma-semialdehyde dehydrogenase</fullName>
        <ecNumber evidence="3">1.2.1.88</ecNumber>
    </recommendedName>
    <alternativeName>
        <fullName evidence="7">L-glutamate gamma-semialdehyde dehydrogenase</fullName>
    </alternativeName>
</protein>
<dbReference type="FunFam" id="3.40.605.10:FF:000006">
    <property type="entry name" value="1-pyrroline-5-carboxylate dehydrogenase"/>
    <property type="match status" value="1"/>
</dbReference>
<keyword evidence="4" id="KW-0560">Oxidoreductase</keyword>
<dbReference type="GO" id="GO:0004657">
    <property type="term" value="F:proline dehydrogenase activity"/>
    <property type="evidence" value="ECO:0007669"/>
    <property type="project" value="UniProtKB-ARBA"/>
</dbReference>
<evidence type="ECO:0000256" key="1">
    <source>
        <dbReference type="ARBA" id="ARBA00004786"/>
    </source>
</evidence>
<evidence type="ECO:0000256" key="4">
    <source>
        <dbReference type="ARBA" id="ARBA00023002"/>
    </source>
</evidence>
<dbReference type="EC" id="1.2.1.88" evidence="3"/>
<dbReference type="AlphaFoldDB" id="A0A1W2DKP9"/>
<dbReference type="Gene3D" id="3.40.605.10">
    <property type="entry name" value="Aldehyde Dehydrogenase, Chain A, domain 1"/>
    <property type="match status" value="1"/>
</dbReference>
<dbReference type="GO" id="GO:0010133">
    <property type="term" value="P:L-proline catabolic process to L-glutamate"/>
    <property type="evidence" value="ECO:0007669"/>
    <property type="project" value="UniProtKB-UniPathway"/>
</dbReference>
<sequence length="543" mass="59620">MSNAIYNIAQPETAKLLSYLPGSDEKKQLKERIAQMKSAPIEIPLIINGKEVRTGRTGTCIIPHNHSHVLATYHMAGPKEMEMAIDAALEAKKTWEGTPWDHRLAVFLKAAELIDGPWRSTLNAATMLGQGKSVYESEAEAACELMDFFRFGSYFVKQIIEEQPKAVQGIFNRMEYRPLEGFVLAVTPFNFTAIGGNLPSAPAMSGNTAIWKPASTAIFSNYYVMKLLMEAGLPDGVINFLPGPGSVIGPIAMDHPMLGGIHFTGSTATFNNMWRTVAGNLENYRSYPRIVGETGGKDFLFAHASADVGAVVHAVIAGAFSYQGQKCSATSRVYLPQSIWEDVQKGLIKETKDLKPGNVEDFTNYMGAVIDKASFDNIKSYIDVAEKSPEAQIIIGGGCNDDVGYFVDPTVIVTTNPHFKTMEEEIFGPVVTIYVYADDDFEEALDLCESTSPYALTGAVFARDRLVIADLEKRLTYAAGNFYINDKTTGAYVGLQPFGGSRASGTNEKVGSKHNTSRWMIPRSIKENFNPPKDYRLPLMQES</sequence>
<dbReference type="GO" id="GO:0003842">
    <property type="term" value="F:L-glutamate gamma-semialdehyde dehydrogenase activity"/>
    <property type="evidence" value="ECO:0007669"/>
    <property type="project" value="UniProtKB-EC"/>
</dbReference>
<accession>A0A1W2DKP9</accession>
<organism evidence="10 11">
    <name type="scientific">Desulfocicer vacuolatum DSM 3385</name>
    <dbReference type="NCBI Taxonomy" id="1121400"/>
    <lineage>
        <taxon>Bacteria</taxon>
        <taxon>Pseudomonadati</taxon>
        <taxon>Thermodesulfobacteriota</taxon>
        <taxon>Desulfobacteria</taxon>
        <taxon>Desulfobacterales</taxon>
        <taxon>Desulfobacteraceae</taxon>
        <taxon>Desulfocicer</taxon>
    </lineage>
</organism>
<evidence type="ECO:0000256" key="2">
    <source>
        <dbReference type="ARBA" id="ARBA00009986"/>
    </source>
</evidence>
<dbReference type="InterPro" id="IPR050485">
    <property type="entry name" value="Proline_metab_enzyme"/>
</dbReference>
<name>A0A1W2DKP9_9BACT</name>
<keyword evidence="5" id="KW-0520">NAD</keyword>
<comment type="similarity">
    <text evidence="2">Belongs to the aldehyde dehydrogenase family.</text>
</comment>
<dbReference type="FunFam" id="3.40.309.10:FF:000005">
    <property type="entry name" value="1-pyrroline-5-carboxylate dehydrogenase 1"/>
    <property type="match status" value="1"/>
</dbReference>
<dbReference type="EMBL" id="FWXY01000018">
    <property type="protein sequence ID" value="SMC97622.1"/>
    <property type="molecule type" value="Genomic_DNA"/>
</dbReference>
<dbReference type="InterPro" id="IPR016160">
    <property type="entry name" value="Ald_DH_CS_CYS"/>
</dbReference>
<dbReference type="Proteomes" id="UP000192418">
    <property type="component" value="Unassembled WGS sequence"/>
</dbReference>
<comment type="catalytic activity">
    <reaction evidence="8">
        <text>L-glutamate 5-semialdehyde + NAD(+) + H2O = L-glutamate + NADH + 2 H(+)</text>
        <dbReference type="Rhea" id="RHEA:30235"/>
        <dbReference type="ChEBI" id="CHEBI:15377"/>
        <dbReference type="ChEBI" id="CHEBI:15378"/>
        <dbReference type="ChEBI" id="CHEBI:29985"/>
        <dbReference type="ChEBI" id="CHEBI:57540"/>
        <dbReference type="ChEBI" id="CHEBI:57945"/>
        <dbReference type="ChEBI" id="CHEBI:58066"/>
        <dbReference type="EC" id="1.2.1.88"/>
    </reaction>
</comment>
<evidence type="ECO:0000313" key="10">
    <source>
        <dbReference type="EMBL" id="SMC97622.1"/>
    </source>
</evidence>
<dbReference type="InterPro" id="IPR016162">
    <property type="entry name" value="Ald_DH_N"/>
</dbReference>
<reference evidence="10 11" key="1">
    <citation type="submission" date="2017-04" db="EMBL/GenBank/DDBJ databases">
        <authorList>
            <person name="Afonso C.L."/>
            <person name="Miller P.J."/>
            <person name="Scott M.A."/>
            <person name="Spackman E."/>
            <person name="Goraichik I."/>
            <person name="Dimitrov K.M."/>
            <person name="Suarez D.L."/>
            <person name="Swayne D.E."/>
        </authorList>
    </citation>
    <scope>NUCLEOTIDE SEQUENCE [LARGE SCALE GENOMIC DNA]</scope>
    <source>
        <strain evidence="10 11">DSM 3385</strain>
    </source>
</reference>
<feature type="domain" description="Aldehyde dehydrogenase" evidence="9">
    <location>
        <begin position="59"/>
        <end position="517"/>
    </location>
</feature>
<dbReference type="RefSeq" id="WP_084070460.1">
    <property type="nucleotide sequence ID" value="NZ_FWXY01000018.1"/>
</dbReference>